<reference evidence="8 9" key="1">
    <citation type="submission" date="2014-01" db="EMBL/GenBank/DDBJ databases">
        <title>Comparative genomics of Petrotoga.</title>
        <authorList>
            <person name="Chow K."/>
            <person name="Charchuk R."/>
            <person name="Nesbo C.L."/>
        </authorList>
    </citation>
    <scope>NUCLEOTIDE SEQUENCE [LARGE SCALE GENOMIC DNA]</scope>
    <source>
        <strain evidence="8 9">DSM 16923</strain>
    </source>
</reference>
<dbReference type="PIRSF" id="PIRSF000097">
    <property type="entry name" value="AKR"/>
    <property type="match status" value="1"/>
</dbReference>
<dbReference type="Pfam" id="PF00248">
    <property type="entry name" value="Aldo_ket_red"/>
    <property type="match status" value="1"/>
</dbReference>
<dbReference type="InterPro" id="IPR044500">
    <property type="entry name" value="AKR5G"/>
</dbReference>
<comment type="caution">
    <text evidence="8">The sequence shown here is derived from an EMBL/GenBank/DDBJ whole genome shotgun (WGS) entry which is preliminary data.</text>
</comment>
<gene>
    <name evidence="8" type="ORF">AA81_09295</name>
</gene>
<dbReference type="PRINTS" id="PR00069">
    <property type="entry name" value="ALDKETRDTASE"/>
</dbReference>
<evidence type="ECO:0000256" key="5">
    <source>
        <dbReference type="PIRSR" id="PIRSR000097-2"/>
    </source>
</evidence>
<dbReference type="PANTHER" id="PTHR43827">
    <property type="entry name" value="2,5-DIKETO-D-GLUCONIC ACID REDUCTASE"/>
    <property type="match status" value="1"/>
</dbReference>
<keyword evidence="2" id="KW-0521">NADP</keyword>
<feature type="binding site" evidence="5">
    <location>
        <position position="112"/>
    </location>
    <ligand>
        <name>substrate</name>
    </ligand>
</feature>
<dbReference type="InterPro" id="IPR023210">
    <property type="entry name" value="NADP_OxRdtase_dom"/>
</dbReference>
<dbReference type="SUPFAM" id="SSF51430">
    <property type="entry name" value="NAD(P)-linked oxidoreductase"/>
    <property type="match status" value="1"/>
</dbReference>
<accession>A0A2S5EFZ8</accession>
<dbReference type="Proteomes" id="UP000236950">
    <property type="component" value="Unassembled WGS sequence"/>
</dbReference>
<dbReference type="AlphaFoldDB" id="A0A2S5EFZ8"/>
<dbReference type="CDD" id="cd19157">
    <property type="entry name" value="AKR_AKR5G1-3"/>
    <property type="match status" value="1"/>
</dbReference>
<dbReference type="InterPro" id="IPR018170">
    <property type="entry name" value="Aldo/ket_reductase_CS"/>
</dbReference>
<proteinExistence type="inferred from homology"/>
<comment type="similarity">
    <text evidence="1">Belongs to the aldo/keto reductase family.</text>
</comment>
<keyword evidence="9" id="KW-1185">Reference proteome</keyword>
<evidence type="ECO:0000313" key="9">
    <source>
        <dbReference type="Proteomes" id="UP000236950"/>
    </source>
</evidence>
<evidence type="ECO:0000256" key="6">
    <source>
        <dbReference type="PIRSR" id="PIRSR000097-3"/>
    </source>
</evidence>
<evidence type="ECO:0000259" key="7">
    <source>
        <dbReference type="Pfam" id="PF00248"/>
    </source>
</evidence>
<feature type="domain" description="NADP-dependent oxidoreductase" evidence="7">
    <location>
        <begin position="22"/>
        <end position="262"/>
    </location>
</feature>
<dbReference type="Gene3D" id="3.20.20.100">
    <property type="entry name" value="NADP-dependent oxidoreductase domain"/>
    <property type="match status" value="1"/>
</dbReference>
<dbReference type="PROSITE" id="PS00063">
    <property type="entry name" value="ALDOKETO_REDUCTASE_3"/>
    <property type="match status" value="1"/>
</dbReference>
<dbReference type="GO" id="GO:0016616">
    <property type="term" value="F:oxidoreductase activity, acting on the CH-OH group of donors, NAD or NADP as acceptor"/>
    <property type="evidence" value="ECO:0007669"/>
    <property type="project" value="UniProtKB-ARBA"/>
</dbReference>
<protein>
    <submittedName>
        <fullName evidence="8">Glyoxal reductase</fullName>
    </submittedName>
</protein>
<dbReference type="InterPro" id="IPR020471">
    <property type="entry name" value="AKR"/>
</dbReference>
<organism evidence="8 9">
    <name type="scientific">Petrotoga halophila DSM 16923</name>
    <dbReference type="NCBI Taxonomy" id="1122953"/>
    <lineage>
        <taxon>Bacteria</taxon>
        <taxon>Thermotogati</taxon>
        <taxon>Thermotogota</taxon>
        <taxon>Thermotogae</taxon>
        <taxon>Petrotogales</taxon>
        <taxon>Petrotogaceae</taxon>
        <taxon>Petrotoga</taxon>
    </lineage>
</organism>
<evidence type="ECO:0000256" key="3">
    <source>
        <dbReference type="ARBA" id="ARBA00023002"/>
    </source>
</evidence>
<dbReference type="PANTHER" id="PTHR43827:SF3">
    <property type="entry name" value="NADP-DEPENDENT OXIDOREDUCTASE DOMAIN-CONTAINING PROTEIN"/>
    <property type="match status" value="1"/>
</dbReference>
<evidence type="ECO:0000256" key="4">
    <source>
        <dbReference type="PIRSR" id="PIRSR000097-1"/>
    </source>
</evidence>
<dbReference type="PROSITE" id="PS00798">
    <property type="entry name" value="ALDOKETO_REDUCTASE_1"/>
    <property type="match status" value="1"/>
</dbReference>
<dbReference type="EMBL" id="JALY01000186">
    <property type="protein sequence ID" value="POZ92063.1"/>
    <property type="molecule type" value="Genomic_DNA"/>
</dbReference>
<evidence type="ECO:0000256" key="1">
    <source>
        <dbReference type="ARBA" id="ARBA00007905"/>
    </source>
</evidence>
<keyword evidence="3" id="KW-0560">Oxidoreductase</keyword>
<dbReference type="PROSITE" id="PS00062">
    <property type="entry name" value="ALDOKETO_REDUCTASE_2"/>
    <property type="match status" value="1"/>
</dbReference>
<feature type="site" description="Lowers pKa of active site Tyr" evidence="6">
    <location>
        <position position="79"/>
    </location>
</feature>
<feature type="active site" description="Proton donor" evidence="4">
    <location>
        <position position="54"/>
    </location>
</feature>
<evidence type="ECO:0000313" key="8">
    <source>
        <dbReference type="EMBL" id="POZ92063.1"/>
    </source>
</evidence>
<evidence type="ECO:0000256" key="2">
    <source>
        <dbReference type="ARBA" id="ARBA00022857"/>
    </source>
</evidence>
<dbReference type="InterPro" id="IPR036812">
    <property type="entry name" value="NAD(P)_OxRdtase_dom_sf"/>
</dbReference>
<dbReference type="FunFam" id="3.20.20.100:FF:000015">
    <property type="entry name" value="Oxidoreductase, aldo/keto reductase family"/>
    <property type="match status" value="1"/>
</dbReference>
<sequence>MRITSIYDKAELANKVKIPWLGYGTYKAHGDELIEGVKYALSIGYRLIDTAEMYENEEEIGKAIRQSKIPRDEIFITSKVWNTNQGFESTLNSFENSLKRLGTDYLDLYLIHWPVSGKYIETWKALEKLYKEGRVRAIGVSNFLIHHLQDIINNCEITPMVNQVEFHPYLLQRDLLDYCQRNKIQLEAWSPLMRGRVLNIPQLVDIANKYKKTPAQIVLRWDLQHGVVTIPKSVHKERIKENADIFDFELTEEEMRIIDNLDQSKRFGANPDDF</sequence>
<name>A0A2S5EFZ8_9BACT</name>